<dbReference type="EMBL" id="CP000383">
    <property type="protein sequence ID" value="ABG60546.1"/>
    <property type="molecule type" value="Genomic_DNA"/>
</dbReference>
<protein>
    <recommendedName>
        <fullName evidence="2">Cell shape-determining protein MreC</fullName>
    </recommendedName>
    <alternativeName>
        <fullName evidence="4">Cell shape protein MreC</fullName>
    </alternativeName>
</protein>
<keyword evidence="3" id="KW-0133">Cell shape</keyword>
<evidence type="ECO:0000256" key="2">
    <source>
        <dbReference type="ARBA" id="ARBA00013855"/>
    </source>
</evidence>
<feature type="domain" description="Rod shape-determining protein MreC beta-barrel core" evidence="6">
    <location>
        <begin position="111"/>
        <end position="258"/>
    </location>
</feature>
<dbReference type="Pfam" id="PF04085">
    <property type="entry name" value="MreC"/>
    <property type="match status" value="1"/>
</dbReference>
<gene>
    <name evidence="7" type="primary">mreC</name>
    <name evidence="7" type="ordered locus">CHU_3307</name>
</gene>
<evidence type="ECO:0000256" key="3">
    <source>
        <dbReference type="ARBA" id="ARBA00022960"/>
    </source>
</evidence>
<dbReference type="InterPro" id="IPR007221">
    <property type="entry name" value="MreC"/>
</dbReference>
<evidence type="ECO:0000256" key="1">
    <source>
        <dbReference type="ARBA" id="ARBA00009369"/>
    </source>
</evidence>
<dbReference type="OrthoDB" id="9811827at2"/>
<evidence type="ECO:0000313" key="7">
    <source>
        <dbReference type="EMBL" id="ABG60546.1"/>
    </source>
</evidence>
<reference evidence="7 8" key="1">
    <citation type="journal article" date="2007" name="Appl. Environ. Microbiol.">
        <title>Genome sequence of the cellulolytic gliding bacterium Cytophaga hutchinsonii.</title>
        <authorList>
            <person name="Xie G."/>
            <person name="Bruce D.C."/>
            <person name="Challacombe J.F."/>
            <person name="Chertkov O."/>
            <person name="Detter J.C."/>
            <person name="Gilna P."/>
            <person name="Han C.S."/>
            <person name="Lucas S."/>
            <person name="Misra M."/>
            <person name="Myers G.L."/>
            <person name="Richardson P."/>
            <person name="Tapia R."/>
            <person name="Thayer N."/>
            <person name="Thompson L.S."/>
            <person name="Brettin T.S."/>
            <person name="Henrissat B."/>
            <person name="Wilson D.B."/>
            <person name="McBride M.J."/>
        </authorList>
    </citation>
    <scope>NUCLEOTIDE SEQUENCE [LARGE SCALE GENOMIC DNA]</scope>
    <source>
        <strain evidence="8">ATCC 33406 / DSM 1761 / CIP 103989 / NBRC 15051 / NCIMB 9469 / D465</strain>
    </source>
</reference>
<evidence type="ECO:0000256" key="5">
    <source>
        <dbReference type="SAM" id="Phobius"/>
    </source>
</evidence>
<organism evidence="7 8">
    <name type="scientific">Cytophaga hutchinsonii (strain ATCC 33406 / DSM 1761 / CIP 103989 / NBRC 15051 / NCIMB 9469 / D465)</name>
    <dbReference type="NCBI Taxonomy" id="269798"/>
    <lineage>
        <taxon>Bacteria</taxon>
        <taxon>Pseudomonadati</taxon>
        <taxon>Bacteroidota</taxon>
        <taxon>Cytophagia</taxon>
        <taxon>Cytophagales</taxon>
        <taxon>Cytophagaceae</taxon>
        <taxon>Cytophaga</taxon>
    </lineage>
</organism>
<keyword evidence="8" id="KW-1185">Reference proteome</keyword>
<dbReference type="GO" id="GO:0008360">
    <property type="term" value="P:regulation of cell shape"/>
    <property type="evidence" value="ECO:0007669"/>
    <property type="project" value="UniProtKB-KW"/>
</dbReference>
<dbReference type="Proteomes" id="UP000001822">
    <property type="component" value="Chromosome"/>
</dbReference>
<dbReference type="InterPro" id="IPR042177">
    <property type="entry name" value="Cell/Rod_1"/>
</dbReference>
<dbReference type="PANTHER" id="PTHR34138:SF1">
    <property type="entry name" value="CELL SHAPE-DETERMINING PROTEIN MREC"/>
    <property type="match status" value="1"/>
</dbReference>
<evidence type="ECO:0000256" key="4">
    <source>
        <dbReference type="ARBA" id="ARBA00032089"/>
    </source>
</evidence>
<dbReference type="GO" id="GO:0005886">
    <property type="term" value="C:plasma membrane"/>
    <property type="evidence" value="ECO:0007669"/>
    <property type="project" value="TreeGrafter"/>
</dbReference>
<evidence type="ECO:0000313" key="8">
    <source>
        <dbReference type="Proteomes" id="UP000001822"/>
    </source>
</evidence>
<dbReference type="InterPro" id="IPR042175">
    <property type="entry name" value="Cell/Rod_MreC_2"/>
</dbReference>
<dbReference type="KEGG" id="chu:CHU_3307"/>
<dbReference type="InterPro" id="IPR055342">
    <property type="entry name" value="MreC_beta-barrel_core"/>
</dbReference>
<evidence type="ECO:0000259" key="6">
    <source>
        <dbReference type="Pfam" id="PF04085"/>
    </source>
</evidence>
<dbReference type="NCBIfam" id="TIGR00219">
    <property type="entry name" value="mreC"/>
    <property type="match status" value="1"/>
</dbReference>
<keyword evidence="5" id="KW-1133">Transmembrane helix</keyword>
<keyword evidence="5" id="KW-0812">Transmembrane</keyword>
<sequence>MYRLLQFIINLRVFLVFVCLELFCLGCIVRYNPYQGAAYFSTSKNVVGKTLEMDKAVTGYFNLTQINEDLAKQNAELKNQLFIELQKNKINADTSVPILKVKQFNVSVARVINNNTIYANNFFTLDKGTHDGVAIGMGVISPNGIAGQIKACSENFSTAISILNTKWSVSARIKNTKADGIIEWGGKNPNNVRFTNVGRHHKIKIGDTVVTSGYKESLFPEGLLVGVIQNVVEEGGAYWTIDVKLATDFTAMDYVFIINNSLKQEKDSLEAPFVKDMKQ</sequence>
<accession>A0A6N4SW41</accession>
<dbReference type="NCBIfam" id="NF010532">
    <property type="entry name" value="PRK13922.9-3"/>
    <property type="match status" value="1"/>
</dbReference>
<dbReference type="Gene3D" id="2.40.10.350">
    <property type="entry name" value="Rod shape-determining protein MreC, domain 2"/>
    <property type="match status" value="1"/>
</dbReference>
<proteinExistence type="inferred from homology"/>
<keyword evidence="5" id="KW-0472">Membrane</keyword>
<dbReference type="Gene3D" id="2.40.10.340">
    <property type="entry name" value="Rod shape-determining protein MreC, domain 1"/>
    <property type="match status" value="1"/>
</dbReference>
<dbReference type="RefSeq" id="WP_011586654.1">
    <property type="nucleotide sequence ID" value="NC_008255.1"/>
</dbReference>
<dbReference type="AlphaFoldDB" id="A0A6N4SW41"/>
<dbReference type="PANTHER" id="PTHR34138">
    <property type="entry name" value="CELL SHAPE-DETERMINING PROTEIN MREC"/>
    <property type="match status" value="1"/>
</dbReference>
<feature type="transmembrane region" description="Helical" evidence="5">
    <location>
        <begin position="12"/>
        <end position="31"/>
    </location>
</feature>
<comment type="similarity">
    <text evidence="1">Belongs to the MreC family.</text>
</comment>
<name>A0A6N4SW41_CYTH3</name>